<name>H6SL93_PARPM</name>
<keyword evidence="12 16" id="KW-0472">Membrane</keyword>
<evidence type="ECO:0000256" key="10">
    <source>
        <dbReference type="ARBA" id="ARBA00022989"/>
    </source>
</evidence>
<dbReference type="eggNOG" id="COG4191">
    <property type="taxonomic scope" value="Bacteria"/>
</dbReference>
<dbReference type="PANTHER" id="PTHR45339">
    <property type="entry name" value="HYBRID SIGNAL TRANSDUCTION HISTIDINE KINASE J"/>
    <property type="match status" value="1"/>
</dbReference>
<evidence type="ECO:0000256" key="11">
    <source>
        <dbReference type="ARBA" id="ARBA00023012"/>
    </source>
</evidence>
<feature type="modified residue" description="Phosphohistidine" evidence="13">
    <location>
        <position position="839"/>
    </location>
</feature>
<dbReference type="CDD" id="cd16922">
    <property type="entry name" value="HATPase_EvgS-ArcB-TorS-like"/>
    <property type="match status" value="1"/>
</dbReference>
<keyword evidence="8" id="KW-0418">Kinase</keyword>
<feature type="coiled-coil region" evidence="15">
    <location>
        <begin position="373"/>
        <end position="400"/>
    </location>
</feature>
<keyword evidence="7" id="KW-0547">Nucleotide-binding</keyword>
<sequence>MSCPSCGAFVMPSRPRRTRLATEIAAGYLLLGVLPLVMVVWAYFSASEQALEEEIRHNVAALADQKTARIEALALEHLRRVSLMAHHPAVQAALGETGPSLAPEALAHAAETFGAHDLLILDPRGRLVFSQAPPRHEALLRSVFERARTLLESDISDFAPGPEGAPPSAYVAAPVLSAGSLVGVVAMEIDASAVFDVLADTLSLGRTGETLAGGRITEGSIALFGPVRHERAAPVRLGEGDALAPLFERALRGERGVGAAVDDRGEPVLAAWRYLPSFRWGLVVKMDGTEALASVERLRVVGLWISGMAAVCSLIAATFLSRAITGPLKELGEATRALSRGQFDTPVTPAGSQEIADLAHAFNDMALELHTYHRGLERKVAERTRDLRDAKDRAEAATRAKTEFLAMMSHELRTPMNGILGMAELVRGRVLADPQALAWLNTIRQSGETLTVLLSDLLDMSRVDVGEVAFDQRPFAPREMAEALVALMQVPAAQKGLALRLDLPASLPEALLGDPARVRQILFNLLGNAIKFTETGEICLSVHQHPAAPGQVALAFAVSDTGPGIAPEARATLFQPFTQGDASIARRHGGAGLGLAIAKRLVDGMGGRLEVASRPGEGSTFTLVLSFAQTDARAGQPADPDTEVPDTPPLRVLMVEDEEVNRQVLAGLLTRAGHTVVVARHGPEALTLADGLPLDVALVDIRLPGMDGFEVARRLKELMAQHGQTYPLIAVTANLLREDREAYAAAGFQGVVGKPIDPHRLSQALSRAIQGQPLPETPLPPETEALLNEPLLRELEEALGLAELERLALLAEAALDAARQRLARALAERDAVAVADAAHRLAGSAGSNGMRATRALAKSLENTARENDWSRLRPLATALDTACPEGLAALKAWILTRQPK</sequence>
<comment type="catalytic activity">
    <reaction evidence="1">
        <text>ATP + protein L-histidine = ADP + protein N-phospho-L-histidine.</text>
        <dbReference type="EC" id="2.7.13.3"/>
    </reaction>
</comment>
<evidence type="ECO:0000256" key="3">
    <source>
        <dbReference type="ARBA" id="ARBA00012438"/>
    </source>
</evidence>
<feature type="domain" description="HAMP" evidence="19">
    <location>
        <begin position="322"/>
        <end position="374"/>
    </location>
</feature>
<dbReference type="InterPro" id="IPR036890">
    <property type="entry name" value="HATPase_C_sf"/>
</dbReference>
<dbReference type="InterPro" id="IPR005467">
    <property type="entry name" value="His_kinase_dom"/>
</dbReference>
<dbReference type="GO" id="GO:0000155">
    <property type="term" value="F:phosphorelay sensor kinase activity"/>
    <property type="evidence" value="ECO:0007669"/>
    <property type="project" value="InterPro"/>
</dbReference>
<dbReference type="CDD" id="cd06225">
    <property type="entry name" value="HAMP"/>
    <property type="match status" value="1"/>
</dbReference>
<proteinExistence type="predicted"/>
<feature type="domain" description="HPt" evidence="20">
    <location>
        <begin position="800"/>
        <end position="893"/>
    </location>
</feature>
<dbReference type="PANTHER" id="PTHR45339:SF5">
    <property type="entry name" value="HISTIDINE KINASE"/>
    <property type="match status" value="1"/>
</dbReference>
<keyword evidence="6 16" id="KW-0812">Transmembrane</keyword>
<keyword evidence="4 14" id="KW-0597">Phosphoprotein</keyword>
<dbReference type="KEGG" id="rpm:RSPPHO_02132"/>
<evidence type="ECO:0000313" key="21">
    <source>
        <dbReference type="EMBL" id="CCG08758.1"/>
    </source>
</evidence>
<dbReference type="FunFam" id="3.30.565.10:FF:000010">
    <property type="entry name" value="Sensor histidine kinase RcsC"/>
    <property type="match status" value="1"/>
</dbReference>
<dbReference type="Proteomes" id="UP000033220">
    <property type="component" value="Chromosome DSM 122"/>
</dbReference>
<dbReference type="InterPro" id="IPR003661">
    <property type="entry name" value="HisK_dim/P_dom"/>
</dbReference>
<dbReference type="PATRIC" id="fig|1150469.3.peg.2400"/>
<evidence type="ECO:0000313" key="22">
    <source>
        <dbReference type="Proteomes" id="UP000033220"/>
    </source>
</evidence>
<dbReference type="SMART" id="SM00448">
    <property type="entry name" value="REC"/>
    <property type="match status" value="1"/>
</dbReference>
<dbReference type="SUPFAM" id="SSF55874">
    <property type="entry name" value="ATPase domain of HSP90 chaperone/DNA topoisomerase II/histidine kinase"/>
    <property type="match status" value="1"/>
</dbReference>
<keyword evidence="11" id="KW-0902">Two-component regulatory system</keyword>
<feature type="domain" description="Response regulatory" evidence="18">
    <location>
        <begin position="651"/>
        <end position="769"/>
    </location>
</feature>
<dbReference type="EC" id="2.7.13.3" evidence="3"/>
<dbReference type="Gene3D" id="1.20.120.160">
    <property type="entry name" value="HPT domain"/>
    <property type="match status" value="1"/>
</dbReference>
<dbReference type="Pfam" id="PF00512">
    <property type="entry name" value="HisKA"/>
    <property type="match status" value="1"/>
</dbReference>
<dbReference type="Pfam" id="PF00072">
    <property type="entry name" value="Response_reg"/>
    <property type="match status" value="1"/>
</dbReference>
<dbReference type="SMART" id="SM00387">
    <property type="entry name" value="HATPase_c"/>
    <property type="match status" value="1"/>
</dbReference>
<evidence type="ECO:0000256" key="8">
    <source>
        <dbReference type="ARBA" id="ARBA00022777"/>
    </source>
</evidence>
<organism evidence="21 22">
    <name type="scientific">Pararhodospirillum photometricum DSM 122</name>
    <dbReference type="NCBI Taxonomy" id="1150469"/>
    <lineage>
        <taxon>Bacteria</taxon>
        <taxon>Pseudomonadati</taxon>
        <taxon>Pseudomonadota</taxon>
        <taxon>Alphaproteobacteria</taxon>
        <taxon>Rhodospirillales</taxon>
        <taxon>Rhodospirillaceae</taxon>
        <taxon>Pararhodospirillum</taxon>
    </lineage>
</organism>
<keyword evidence="10 16" id="KW-1133">Transmembrane helix</keyword>
<dbReference type="CDD" id="cd17546">
    <property type="entry name" value="REC_hyHK_CKI1_RcsC-like"/>
    <property type="match status" value="1"/>
</dbReference>
<dbReference type="PROSITE" id="PS50885">
    <property type="entry name" value="HAMP"/>
    <property type="match status" value="1"/>
</dbReference>
<dbReference type="AlphaFoldDB" id="H6SL93"/>
<dbReference type="CDD" id="cd00082">
    <property type="entry name" value="HisKA"/>
    <property type="match status" value="1"/>
</dbReference>
<dbReference type="SUPFAM" id="SSF52172">
    <property type="entry name" value="CheY-like"/>
    <property type="match status" value="1"/>
</dbReference>
<protein>
    <recommendedName>
        <fullName evidence="3">histidine kinase</fullName>
        <ecNumber evidence="3">2.7.13.3</ecNumber>
    </recommendedName>
</protein>
<dbReference type="SUPFAM" id="SSF158472">
    <property type="entry name" value="HAMP domain-like"/>
    <property type="match status" value="1"/>
</dbReference>
<comment type="subcellular location">
    <subcellularLocation>
        <location evidence="2">Membrane</location>
    </subcellularLocation>
</comment>
<dbReference type="PROSITE" id="PS50109">
    <property type="entry name" value="HIS_KIN"/>
    <property type="match status" value="1"/>
</dbReference>
<evidence type="ECO:0000256" key="9">
    <source>
        <dbReference type="ARBA" id="ARBA00022840"/>
    </source>
</evidence>
<dbReference type="InterPro" id="IPR011006">
    <property type="entry name" value="CheY-like_superfamily"/>
</dbReference>
<keyword evidence="9" id="KW-0067">ATP-binding</keyword>
<dbReference type="Pfam" id="PF02518">
    <property type="entry name" value="HATPase_c"/>
    <property type="match status" value="1"/>
</dbReference>
<keyword evidence="22" id="KW-1185">Reference proteome</keyword>
<evidence type="ECO:0000256" key="1">
    <source>
        <dbReference type="ARBA" id="ARBA00000085"/>
    </source>
</evidence>
<dbReference type="EMBL" id="HE663493">
    <property type="protein sequence ID" value="CCG08758.1"/>
    <property type="molecule type" value="Genomic_DNA"/>
</dbReference>
<evidence type="ECO:0000256" key="4">
    <source>
        <dbReference type="ARBA" id="ARBA00022553"/>
    </source>
</evidence>
<dbReference type="Gene3D" id="1.10.287.130">
    <property type="match status" value="1"/>
</dbReference>
<accession>H6SL93</accession>
<keyword evidence="5 21" id="KW-0808">Transferase</keyword>
<evidence type="ECO:0000256" key="7">
    <source>
        <dbReference type="ARBA" id="ARBA00022741"/>
    </source>
</evidence>
<evidence type="ECO:0000259" key="18">
    <source>
        <dbReference type="PROSITE" id="PS50110"/>
    </source>
</evidence>
<dbReference type="InterPro" id="IPR036097">
    <property type="entry name" value="HisK_dim/P_sf"/>
</dbReference>
<dbReference type="Gene3D" id="3.30.565.10">
    <property type="entry name" value="Histidine kinase-like ATPase, C-terminal domain"/>
    <property type="match status" value="1"/>
</dbReference>
<evidence type="ECO:0000256" key="2">
    <source>
        <dbReference type="ARBA" id="ARBA00004370"/>
    </source>
</evidence>
<dbReference type="SMART" id="SM00304">
    <property type="entry name" value="HAMP"/>
    <property type="match status" value="1"/>
</dbReference>
<dbReference type="PROSITE" id="PS50110">
    <property type="entry name" value="RESPONSE_REGULATORY"/>
    <property type="match status" value="1"/>
</dbReference>
<evidence type="ECO:0000259" key="17">
    <source>
        <dbReference type="PROSITE" id="PS50109"/>
    </source>
</evidence>
<evidence type="ECO:0000256" key="5">
    <source>
        <dbReference type="ARBA" id="ARBA00022679"/>
    </source>
</evidence>
<dbReference type="Pfam" id="PF00672">
    <property type="entry name" value="HAMP"/>
    <property type="match status" value="1"/>
</dbReference>
<evidence type="ECO:0000256" key="6">
    <source>
        <dbReference type="ARBA" id="ARBA00022692"/>
    </source>
</evidence>
<dbReference type="InterPro" id="IPR036641">
    <property type="entry name" value="HPT_dom_sf"/>
</dbReference>
<feature type="domain" description="Histidine kinase" evidence="17">
    <location>
        <begin position="407"/>
        <end position="629"/>
    </location>
</feature>
<dbReference type="STRING" id="1150469.RSPPHO_02132"/>
<evidence type="ECO:0000256" key="14">
    <source>
        <dbReference type="PROSITE-ProRule" id="PRU00169"/>
    </source>
</evidence>
<dbReference type="PRINTS" id="PR00344">
    <property type="entry name" value="BCTRLSENSOR"/>
</dbReference>
<dbReference type="HOGENOM" id="CLU_000445_114_10_5"/>
<evidence type="ECO:0000256" key="15">
    <source>
        <dbReference type="SAM" id="Coils"/>
    </source>
</evidence>
<dbReference type="SUPFAM" id="SSF47384">
    <property type="entry name" value="Homodimeric domain of signal transducing histidine kinase"/>
    <property type="match status" value="1"/>
</dbReference>
<gene>
    <name evidence="21" type="ORF">RSPPHO_02132</name>
</gene>
<feature type="transmembrane region" description="Helical" evidence="16">
    <location>
        <begin position="20"/>
        <end position="44"/>
    </location>
</feature>
<evidence type="ECO:0000256" key="12">
    <source>
        <dbReference type="ARBA" id="ARBA00023136"/>
    </source>
</evidence>
<evidence type="ECO:0000259" key="20">
    <source>
        <dbReference type="PROSITE" id="PS50894"/>
    </source>
</evidence>
<dbReference type="Gene3D" id="3.40.50.2300">
    <property type="match status" value="1"/>
</dbReference>
<dbReference type="InterPro" id="IPR004358">
    <property type="entry name" value="Sig_transdc_His_kin-like_C"/>
</dbReference>
<dbReference type="GO" id="GO:0005524">
    <property type="term" value="F:ATP binding"/>
    <property type="evidence" value="ECO:0007669"/>
    <property type="project" value="UniProtKB-KW"/>
</dbReference>
<keyword evidence="15" id="KW-0175">Coiled coil</keyword>
<dbReference type="SMART" id="SM00388">
    <property type="entry name" value="HisKA"/>
    <property type="match status" value="1"/>
</dbReference>
<reference evidence="21 22" key="1">
    <citation type="submission" date="2012-02" db="EMBL/GenBank/DDBJ databases">
        <title>Shotgun genome sequence of Phaeospirillum photometricum DSM 122.</title>
        <authorList>
            <person name="Duquesne K."/>
            <person name="Sturgis J."/>
        </authorList>
    </citation>
    <scope>NUCLEOTIDE SEQUENCE [LARGE SCALE GENOMIC DNA]</scope>
    <source>
        <strain evidence="22">DSM122</strain>
    </source>
</reference>
<dbReference type="InterPro" id="IPR003660">
    <property type="entry name" value="HAMP_dom"/>
</dbReference>
<dbReference type="Gene3D" id="6.10.340.10">
    <property type="match status" value="1"/>
</dbReference>
<feature type="modified residue" description="4-aspartylphosphate" evidence="14">
    <location>
        <position position="700"/>
    </location>
</feature>
<dbReference type="PROSITE" id="PS50894">
    <property type="entry name" value="HPT"/>
    <property type="match status" value="1"/>
</dbReference>
<evidence type="ECO:0000259" key="19">
    <source>
        <dbReference type="PROSITE" id="PS50885"/>
    </source>
</evidence>
<dbReference type="GO" id="GO:0005886">
    <property type="term" value="C:plasma membrane"/>
    <property type="evidence" value="ECO:0007669"/>
    <property type="project" value="UniProtKB-SubCell"/>
</dbReference>
<dbReference type="InterPro" id="IPR001789">
    <property type="entry name" value="Sig_transdc_resp-reg_receiver"/>
</dbReference>
<evidence type="ECO:0000256" key="13">
    <source>
        <dbReference type="PROSITE-ProRule" id="PRU00110"/>
    </source>
</evidence>
<dbReference type="InterPro" id="IPR003594">
    <property type="entry name" value="HATPase_dom"/>
</dbReference>
<feature type="coiled-coil region" evidence="15">
    <location>
        <begin position="792"/>
        <end position="828"/>
    </location>
</feature>
<dbReference type="InterPro" id="IPR008207">
    <property type="entry name" value="Sig_transdc_His_kin_Hpt_dom"/>
</dbReference>
<evidence type="ECO:0000256" key="16">
    <source>
        <dbReference type="SAM" id="Phobius"/>
    </source>
</evidence>
<dbReference type="FunFam" id="1.10.287.130:FF:000004">
    <property type="entry name" value="Ethylene receptor 1"/>
    <property type="match status" value="1"/>
</dbReference>
<dbReference type="SUPFAM" id="SSF47226">
    <property type="entry name" value="Histidine-containing phosphotransfer domain, HPT domain"/>
    <property type="match status" value="1"/>
</dbReference>
<dbReference type="CDD" id="cd18774">
    <property type="entry name" value="PDC2_HK_sensor"/>
    <property type="match status" value="1"/>
</dbReference>
<dbReference type="Pfam" id="PF01627">
    <property type="entry name" value="Hpt"/>
    <property type="match status" value="1"/>
</dbReference>